<dbReference type="EC" id="2.7.7.7" evidence="2"/>
<name>A0ABV4VF34_9GAMM</name>
<comment type="similarity">
    <text evidence="1">Belongs to the DnaX/STICHEL family.</text>
</comment>
<dbReference type="NCBIfam" id="NF005942">
    <property type="entry name" value="PRK07994.1"/>
    <property type="match status" value="1"/>
</dbReference>
<evidence type="ECO:0000256" key="12">
    <source>
        <dbReference type="SAM" id="MobiDB-lite"/>
    </source>
</evidence>
<dbReference type="InterPro" id="IPR022754">
    <property type="entry name" value="DNA_pol_III_gamma-3"/>
</dbReference>
<comment type="caution">
    <text evidence="14">The sequence shown here is derived from an EMBL/GenBank/DDBJ whole genome shotgun (WGS) entry which is preliminary data.</text>
</comment>
<dbReference type="EMBL" id="JBHFGU010000001">
    <property type="protein sequence ID" value="MFB2618909.1"/>
    <property type="molecule type" value="Genomic_DNA"/>
</dbReference>
<dbReference type="PRINTS" id="PR00300">
    <property type="entry name" value="CLPPROTEASEA"/>
</dbReference>
<keyword evidence="6" id="KW-0479">Metal-binding</keyword>
<dbReference type="InterPro" id="IPR003593">
    <property type="entry name" value="AAA+_ATPase"/>
</dbReference>
<evidence type="ECO:0000313" key="14">
    <source>
        <dbReference type="EMBL" id="MFB2618909.1"/>
    </source>
</evidence>
<feature type="compositionally biased region" description="Polar residues" evidence="12">
    <location>
        <begin position="823"/>
        <end position="850"/>
    </location>
</feature>
<evidence type="ECO:0000256" key="1">
    <source>
        <dbReference type="ARBA" id="ARBA00006360"/>
    </source>
</evidence>
<dbReference type="Pfam" id="PF12169">
    <property type="entry name" value="DNA_pol3_gamma3"/>
    <property type="match status" value="1"/>
</dbReference>
<feature type="region of interest" description="Disordered" evidence="12">
    <location>
        <begin position="823"/>
        <end position="889"/>
    </location>
</feature>
<evidence type="ECO:0000256" key="9">
    <source>
        <dbReference type="ARBA" id="ARBA00022840"/>
    </source>
</evidence>
<evidence type="ECO:0000256" key="8">
    <source>
        <dbReference type="ARBA" id="ARBA00022833"/>
    </source>
</evidence>
<dbReference type="InterPro" id="IPR027417">
    <property type="entry name" value="P-loop_NTPase"/>
</dbReference>
<dbReference type="InterPro" id="IPR038249">
    <property type="entry name" value="PolIII_tau_V_sf"/>
</dbReference>
<evidence type="ECO:0000256" key="4">
    <source>
        <dbReference type="ARBA" id="ARBA00022695"/>
    </source>
</evidence>
<keyword evidence="4 14" id="KW-0548">Nucleotidyltransferase</keyword>
<dbReference type="RefSeq" id="WP_342200797.1">
    <property type="nucleotide sequence ID" value="NZ_JBCATE010000001.1"/>
</dbReference>
<evidence type="ECO:0000259" key="13">
    <source>
        <dbReference type="SMART" id="SM00382"/>
    </source>
</evidence>
<dbReference type="CDD" id="cd00009">
    <property type="entry name" value="AAA"/>
    <property type="match status" value="1"/>
</dbReference>
<evidence type="ECO:0000256" key="2">
    <source>
        <dbReference type="ARBA" id="ARBA00012417"/>
    </source>
</evidence>
<feature type="compositionally biased region" description="Polar residues" evidence="12">
    <location>
        <begin position="430"/>
        <end position="439"/>
    </location>
</feature>
<feature type="compositionally biased region" description="Basic and acidic residues" evidence="12">
    <location>
        <begin position="679"/>
        <end position="694"/>
    </location>
</feature>
<dbReference type="InterPro" id="IPR008921">
    <property type="entry name" value="DNA_pol3_clamp-load_cplx_C"/>
</dbReference>
<keyword evidence="7" id="KW-0547">Nucleotide-binding</keyword>
<organism evidence="14 15">
    <name type="scientific">Shewanella mangrovisoli</name>
    <dbReference type="NCBI Taxonomy" id="2864211"/>
    <lineage>
        <taxon>Bacteria</taxon>
        <taxon>Pseudomonadati</taxon>
        <taxon>Pseudomonadota</taxon>
        <taxon>Gammaproteobacteria</taxon>
        <taxon>Alteromonadales</taxon>
        <taxon>Shewanellaceae</taxon>
        <taxon>Shewanella</taxon>
    </lineage>
</organism>
<dbReference type="SUPFAM" id="SSF48019">
    <property type="entry name" value="post-AAA+ oligomerization domain-like"/>
    <property type="match status" value="1"/>
</dbReference>
<proteinExistence type="inferred from homology"/>
<feature type="region of interest" description="Disordered" evidence="12">
    <location>
        <begin position="749"/>
        <end position="785"/>
    </location>
</feature>
<dbReference type="InterPro" id="IPR045085">
    <property type="entry name" value="HLD_clamp_pol_III_gamma_tau"/>
</dbReference>
<dbReference type="Gene3D" id="1.20.272.10">
    <property type="match status" value="1"/>
</dbReference>
<keyword evidence="10" id="KW-0239">DNA-directed DNA polymerase</keyword>
<evidence type="ECO:0000256" key="5">
    <source>
        <dbReference type="ARBA" id="ARBA00022705"/>
    </source>
</evidence>
<dbReference type="NCBIfam" id="NF011511">
    <property type="entry name" value="PRK14949.1"/>
    <property type="match status" value="1"/>
</dbReference>
<dbReference type="Gene3D" id="1.10.8.60">
    <property type="match status" value="1"/>
</dbReference>
<dbReference type="GO" id="GO:0003887">
    <property type="term" value="F:DNA-directed DNA polymerase activity"/>
    <property type="evidence" value="ECO:0007669"/>
    <property type="project" value="UniProtKB-EC"/>
</dbReference>
<dbReference type="CDD" id="cd18137">
    <property type="entry name" value="HLD_clamp_pol_III_gamma_tau"/>
    <property type="match status" value="1"/>
</dbReference>
<dbReference type="Pfam" id="PF12170">
    <property type="entry name" value="DNA_pol3_tau_5"/>
    <property type="match status" value="1"/>
</dbReference>
<dbReference type="InterPro" id="IPR021029">
    <property type="entry name" value="DNA_pol_III_tau_dom-5"/>
</dbReference>
<dbReference type="PANTHER" id="PTHR11669">
    <property type="entry name" value="REPLICATION FACTOR C / DNA POLYMERASE III GAMMA-TAU SUBUNIT"/>
    <property type="match status" value="1"/>
</dbReference>
<keyword evidence="15" id="KW-1185">Reference proteome</keyword>
<feature type="region of interest" description="Disordered" evidence="12">
    <location>
        <begin position="678"/>
        <end position="737"/>
    </location>
</feature>
<keyword evidence="9" id="KW-0067">ATP-binding</keyword>
<evidence type="ECO:0000256" key="6">
    <source>
        <dbReference type="ARBA" id="ARBA00022723"/>
    </source>
</evidence>
<dbReference type="InterPro" id="IPR012763">
    <property type="entry name" value="DNA_pol_III_sug/sutau_N"/>
</dbReference>
<feature type="domain" description="AAA+ ATPase" evidence="13">
    <location>
        <begin position="37"/>
        <end position="178"/>
    </location>
</feature>
<comment type="catalytic activity">
    <reaction evidence="11">
        <text>DNA(n) + a 2'-deoxyribonucleoside 5'-triphosphate = DNA(n+1) + diphosphate</text>
        <dbReference type="Rhea" id="RHEA:22508"/>
        <dbReference type="Rhea" id="RHEA-COMP:17339"/>
        <dbReference type="Rhea" id="RHEA-COMP:17340"/>
        <dbReference type="ChEBI" id="CHEBI:33019"/>
        <dbReference type="ChEBI" id="CHEBI:61560"/>
        <dbReference type="ChEBI" id="CHEBI:173112"/>
        <dbReference type="EC" id="2.7.7.7"/>
    </reaction>
</comment>
<dbReference type="InterPro" id="IPR050238">
    <property type="entry name" value="DNA_Rep/Repair_Clamp_Loader"/>
</dbReference>
<feature type="compositionally biased region" description="Polar residues" evidence="12">
    <location>
        <begin position="696"/>
        <end position="717"/>
    </location>
</feature>
<dbReference type="Proteomes" id="UP001576708">
    <property type="component" value="Unassembled WGS sequence"/>
</dbReference>
<protein>
    <recommendedName>
        <fullName evidence="2">DNA-directed DNA polymerase</fullName>
        <ecNumber evidence="2">2.7.7.7</ecNumber>
    </recommendedName>
</protein>
<dbReference type="SUPFAM" id="SSF52540">
    <property type="entry name" value="P-loop containing nucleoside triphosphate hydrolases"/>
    <property type="match status" value="1"/>
</dbReference>
<dbReference type="Gene3D" id="3.30.300.150">
    <property type="entry name" value="DNA polymerase III, tau subunit, domain V"/>
    <property type="match status" value="1"/>
</dbReference>
<feature type="compositionally biased region" description="Low complexity" evidence="12">
    <location>
        <begin position="857"/>
        <end position="873"/>
    </location>
</feature>
<feature type="compositionally biased region" description="Polar residues" evidence="12">
    <location>
        <begin position="874"/>
        <end position="889"/>
    </location>
</feature>
<keyword evidence="3 14" id="KW-0808">Transferase</keyword>
<evidence type="ECO:0000256" key="11">
    <source>
        <dbReference type="ARBA" id="ARBA00049244"/>
    </source>
</evidence>
<dbReference type="PANTHER" id="PTHR11669:SF0">
    <property type="entry name" value="PROTEIN STICHEL-LIKE 2"/>
    <property type="match status" value="1"/>
</dbReference>
<dbReference type="Gene3D" id="3.40.50.300">
    <property type="entry name" value="P-loop containing nucleotide triphosphate hydrolases"/>
    <property type="match status" value="1"/>
</dbReference>
<evidence type="ECO:0000313" key="15">
    <source>
        <dbReference type="Proteomes" id="UP001576708"/>
    </source>
</evidence>
<feature type="region of interest" description="Disordered" evidence="12">
    <location>
        <begin position="407"/>
        <end position="439"/>
    </location>
</feature>
<dbReference type="NCBIfam" id="NF004046">
    <property type="entry name" value="PRK05563.1"/>
    <property type="match status" value="1"/>
</dbReference>
<evidence type="ECO:0000256" key="10">
    <source>
        <dbReference type="ARBA" id="ARBA00022932"/>
    </source>
</evidence>
<keyword evidence="5" id="KW-0235">DNA replication</keyword>
<evidence type="ECO:0000256" key="3">
    <source>
        <dbReference type="ARBA" id="ARBA00022679"/>
    </source>
</evidence>
<dbReference type="InterPro" id="IPR001270">
    <property type="entry name" value="ClpA/B"/>
</dbReference>
<evidence type="ECO:0000256" key="7">
    <source>
        <dbReference type="ARBA" id="ARBA00022741"/>
    </source>
</evidence>
<accession>A0ABV4VF34</accession>
<keyword evidence="8" id="KW-0862">Zinc</keyword>
<dbReference type="Pfam" id="PF22608">
    <property type="entry name" value="DNAX_ATPase_lid"/>
    <property type="match status" value="1"/>
</dbReference>
<sequence length="1045" mass="112658">MSYQVLARKWRPATFEQMVGQSHVLHALTNALTQQRLHHAYLFTGTRGVGKTSLARLFAKGLNCEKGVTASPCGVCGSCVEIAQGRFVDLIEVDAASRTKVDDTRELLDNVQYRPTRGRFKVYLIDEVHMLSRSSFNALLKTLEEPPEHVKFLLATTDPQKLPVTVLSRCLQFNLKSLTQQEIGTQLQHILTQEQLPFEHEALTLLAKAANGSMRDALSLTDQAIAFGGGTVMLNQVQSMLGSIDEQHVLRLLKALTDADIGVLMQSCAQVLAYGADAQEVLRSLLELLHQITLTQFAPAAAQQSLYSAQIQAFAEQLAPEQVQLYYQILLTGRKDLPHAPDPKSGLEMALLRAVAFVPEKPVKRWQVEDAAKVSLPAQQSMSATPTPNMPAAEPAVNQAVAEKKTPLTAERDSQTLPQATMSEPMAKSENATASQQALSAEDMLAVDDAIDDEAELNAALIAEQQVILSQAQSQGFGASVASSAEAVSTPEAKADSSPESSSVSMPASNIDAEHNQAATVDTASVDQKLSPATLTEPVALSFDDIEEKTQASVNENADALAPDEYSAEDYGQYDYADAPLDAYQDDYSQFMAEEQGGFSGLEESSFNRDSTQSIGHRDVVHKSAVALQSQSIGESLASTTSQASTPPASTTVSLEDEDILSAVLAARDSLLSDLDALSTKEGDGKKPAAEVKLKTPSQNAHTAPVSHATSQNTPSVDASIEPQGVSHASDNDFELPFDDDFEAELHLESQSNVTPTPPLDSNDRPPWEEAPVAGMDDANASTTSVNLQRETAVVLQTSVDDLGAATVTVQISLTDSEATQVGQATGQHIGQEAVQESESAAQSPEMNTAPQPPQTLTPQLTQQQIQQPTQPQDAVQSQPNETVQPTSSTALALAQSITGHPLDLHWYKLMASLEIGGRVRQLAVNSICQLQANPLPLLLKPDQKHLAAPVAIEQLEQALTAALGNPRQVEVVIGTDPARETPLEMRKRFHQELLQQARQSLMMDDNVQWLINRFGAELDQDTLLYPPELLAQRSGLIPALPEPE</sequence>
<feature type="region of interest" description="Disordered" evidence="12">
    <location>
        <begin position="488"/>
        <end position="507"/>
    </location>
</feature>
<dbReference type="Pfam" id="PF13177">
    <property type="entry name" value="DNA_pol3_delta2"/>
    <property type="match status" value="1"/>
</dbReference>
<reference evidence="14 15" key="1">
    <citation type="submission" date="2024-09" db="EMBL/GenBank/DDBJ databases">
        <authorList>
            <person name="Zhang Y."/>
        </authorList>
    </citation>
    <scope>NUCLEOTIDE SEQUENCE [LARGE SCALE GENOMIC DNA]</scope>
    <source>
        <strain evidence="14 15">ZJ318</strain>
    </source>
</reference>
<gene>
    <name evidence="14" type="primary">dnaX</name>
    <name evidence="14" type="ORF">ACE02W_03655</name>
</gene>
<dbReference type="NCBIfam" id="TIGR02397">
    <property type="entry name" value="dnaX_nterm"/>
    <property type="match status" value="1"/>
</dbReference>
<dbReference type="SMART" id="SM00382">
    <property type="entry name" value="AAA"/>
    <property type="match status" value="1"/>
</dbReference>